<keyword evidence="3" id="KW-1185">Reference proteome</keyword>
<dbReference type="InterPro" id="IPR048682">
    <property type="entry name" value="COG4"/>
</dbReference>
<organism evidence="2 3">
    <name type="scientific">Rhododendron griersonianum</name>
    <dbReference type="NCBI Taxonomy" id="479676"/>
    <lineage>
        <taxon>Eukaryota</taxon>
        <taxon>Viridiplantae</taxon>
        <taxon>Streptophyta</taxon>
        <taxon>Embryophyta</taxon>
        <taxon>Tracheophyta</taxon>
        <taxon>Spermatophyta</taxon>
        <taxon>Magnoliopsida</taxon>
        <taxon>eudicotyledons</taxon>
        <taxon>Gunneridae</taxon>
        <taxon>Pentapetalae</taxon>
        <taxon>asterids</taxon>
        <taxon>Ericales</taxon>
        <taxon>Ericaceae</taxon>
        <taxon>Ericoideae</taxon>
        <taxon>Rhodoreae</taxon>
        <taxon>Rhododendron</taxon>
    </lineage>
</organism>
<dbReference type="Proteomes" id="UP000823749">
    <property type="component" value="Chromosome 5"/>
</dbReference>
<accession>A0AAV6KB10</accession>
<evidence type="ECO:0000313" key="3">
    <source>
        <dbReference type="Proteomes" id="UP000823749"/>
    </source>
</evidence>
<dbReference type="Pfam" id="PF03087">
    <property type="entry name" value="BPS1"/>
    <property type="match status" value="1"/>
</dbReference>
<reference evidence="2" key="1">
    <citation type="submission" date="2020-08" db="EMBL/GenBank/DDBJ databases">
        <title>Plant Genome Project.</title>
        <authorList>
            <person name="Zhang R.-G."/>
        </authorList>
    </citation>
    <scope>NUCLEOTIDE SEQUENCE</scope>
    <source>
        <strain evidence="2">WSP0</strain>
        <tissue evidence="2">Leaf</tissue>
    </source>
</reference>
<name>A0AAV6KB10_9ERIC</name>
<dbReference type="PANTHER" id="PTHR24016">
    <property type="entry name" value="CONSERVED OLIGOMERIC GOLGI COMPLEX SUBUNIT 4"/>
    <property type="match status" value="1"/>
</dbReference>
<feature type="domain" description="Conserved oligomeric Golgi complex subunit 4 N-terminal" evidence="1">
    <location>
        <begin position="194"/>
        <end position="287"/>
    </location>
</feature>
<comment type="caution">
    <text evidence="2">The sequence shown here is derived from an EMBL/GenBank/DDBJ whole genome shotgun (WGS) entry which is preliminary data.</text>
</comment>
<evidence type="ECO:0000313" key="2">
    <source>
        <dbReference type="EMBL" id="KAG5549676.1"/>
    </source>
</evidence>
<dbReference type="AlphaFoldDB" id="A0AAV6KB10"/>
<proteinExistence type="predicted"/>
<dbReference type="PANTHER" id="PTHR24016:SF0">
    <property type="entry name" value="CONSERVED OLIGOMERIC GOLGI COMPLEX SUBUNIT 4"/>
    <property type="match status" value="1"/>
</dbReference>
<gene>
    <name evidence="2" type="ORF">RHGRI_014841</name>
</gene>
<sequence>MLSNVRSTCDLTDQVSGKVRELDLAQSRVNDTLLRIDAIVDRANCLDGVKKALDSEDFESVANYVQTFLQIDAKYKDSDDQREQLLASKKHLEGIVRKRLSAAVDQQASLSLSVIVPPTAMSSTPIGSMEEEEGEEETRNALKFGSPEALEYVRKLTDVGAMTRLLHECIAYQRALDVDLENILSHRSDLDKQLSNLQKSADVLEIVKADSDYMLSNVRSTRDLADQVSGKVRELDLAQSRVNDTLLRIDAIVDRANCLDGVKKALDSEDFESAANYVQTFLQIDAKYNKDSDDQREQLLASKNSKCPYYQLQRKMALSPLKSKSFYHAQSVSLPSRLHSVIPHVDEHLRLSGLENTYDRLDDLLLLPHTQRSSAQQRHEKWVEVGLVKYLRLLDVCATTIDVNSQTKQDI</sequence>
<dbReference type="Pfam" id="PF20663">
    <property type="entry name" value="COG4_N"/>
    <property type="match status" value="2"/>
</dbReference>
<dbReference type="EMBL" id="JACTNZ010000005">
    <property type="protein sequence ID" value="KAG5549676.1"/>
    <property type="molecule type" value="Genomic_DNA"/>
</dbReference>
<evidence type="ECO:0000259" key="1">
    <source>
        <dbReference type="Pfam" id="PF20663"/>
    </source>
</evidence>
<dbReference type="InterPro" id="IPR048680">
    <property type="entry name" value="COG4_N"/>
</dbReference>
<feature type="domain" description="Conserved oligomeric Golgi complex subunit 4 N-terminal" evidence="1">
    <location>
        <begin position="1"/>
        <end position="74"/>
    </location>
</feature>
<dbReference type="InterPro" id="IPR004320">
    <property type="entry name" value="BPS1_pln"/>
</dbReference>
<dbReference type="GO" id="GO:0048364">
    <property type="term" value="P:root development"/>
    <property type="evidence" value="ECO:0007669"/>
    <property type="project" value="InterPro"/>
</dbReference>
<protein>
    <recommendedName>
        <fullName evidence="1">Conserved oligomeric Golgi complex subunit 4 N-terminal domain-containing protein</fullName>
    </recommendedName>
</protein>
<dbReference type="GO" id="GO:0048367">
    <property type="term" value="P:shoot system development"/>
    <property type="evidence" value="ECO:0007669"/>
    <property type="project" value="InterPro"/>
</dbReference>